<feature type="compositionally biased region" description="Basic and acidic residues" evidence="1">
    <location>
        <begin position="1"/>
        <end position="13"/>
    </location>
</feature>
<organism evidence="2 3">
    <name type="scientific">Micromonospora echinofusca</name>
    <dbReference type="NCBI Taxonomy" id="47858"/>
    <lineage>
        <taxon>Bacteria</taxon>
        <taxon>Bacillati</taxon>
        <taxon>Actinomycetota</taxon>
        <taxon>Actinomycetes</taxon>
        <taxon>Micromonosporales</taxon>
        <taxon>Micromonosporaceae</taxon>
        <taxon>Micromonospora</taxon>
    </lineage>
</organism>
<dbReference type="Proteomes" id="UP000198251">
    <property type="component" value="Chromosome I"/>
</dbReference>
<name>A0A1C5G7W8_MICEH</name>
<evidence type="ECO:0000313" key="2">
    <source>
        <dbReference type="EMBL" id="SCG15979.1"/>
    </source>
</evidence>
<feature type="region of interest" description="Disordered" evidence="1">
    <location>
        <begin position="1"/>
        <end position="59"/>
    </location>
</feature>
<protein>
    <submittedName>
        <fullName evidence="2">Uncharacterized protein</fullName>
    </submittedName>
</protein>
<dbReference type="EMBL" id="LT607733">
    <property type="protein sequence ID" value="SCG15979.1"/>
    <property type="molecule type" value="Genomic_DNA"/>
</dbReference>
<sequence>MTHRVSTIDDHRRTVPGRGSGPVGGGISAPPASRRAAARPPARTAPTVGRAHTVPGPVAAAPGCALATCR</sequence>
<accession>A0A1C5G7W8</accession>
<proteinExistence type="predicted"/>
<evidence type="ECO:0000313" key="3">
    <source>
        <dbReference type="Proteomes" id="UP000198251"/>
    </source>
</evidence>
<feature type="compositionally biased region" description="Gly residues" evidence="1">
    <location>
        <begin position="18"/>
        <end position="27"/>
    </location>
</feature>
<feature type="compositionally biased region" description="Low complexity" evidence="1">
    <location>
        <begin position="28"/>
        <end position="59"/>
    </location>
</feature>
<reference evidence="2 3" key="1">
    <citation type="submission" date="2016-06" db="EMBL/GenBank/DDBJ databases">
        <authorList>
            <person name="Kjaerup R.B."/>
            <person name="Dalgaard T.S."/>
            <person name="Juul-Madsen H.R."/>
        </authorList>
    </citation>
    <scope>NUCLEOTIDE SEQUENCE [LARGE SCALE GENOMIC DNA]</scope>
    <source>
        <strain evidence="2 3">DSM 43913</strain>
    </source>
</reference>
<gene>
    <name evidence="2" type="ORF">GA0070610_2231</name>
</gene>
<evidence type="ECO:0000256" key="1">
    <source>
        <dbReference type="SAM" id="MobiDB-lite"/>
    </source>
</evidence>
<dbReference type="AlphaFoldDB" id="A0A1C5G7W8"/>
<keyword evidence="3" id="KW-1185">Reference proteome</keyword>